<feature type="region of interest" description="Disordered" evidence="1">
    <location>
        <begin position="59"/>
        <end position="83"/>
    </location>
</feature>
<dbReference type="EMBL" id="LXQA010138520">
    <property type="protein sequence ID" value="MCI23910.1"/>
    <property type="molecule type" value="Genomic_DNA"/>
</dbReference>
<dbReference type="AlphaFoldDB" id="A0A392QJM1"/>
<reference evidence="2 3" key="1">
    <citation type="journal article" date="2018" name="Front. Plant Sci.">
        <title>Red Clover (Trifolium pratense) and Zigzag Clover (T. medium) - A Picture of Genomic Similarities and Differences.</title>
        <authorList>
            <person name="Dluhosova J."/>
            <person name="Istvanek J."/>
            <person name="Nedelnik J."/>
            <person name="Repkova J."/>
        </authorList>
    </citation>
    <scope>NUCLEOTIDE SEQUENCE [LARGE SCALE GENOMIC DNA]</scope>
    <source>
        <strain evidence="3">cv. 10/8</strain>
        <tissue evidence="2">Leaf</tissue>
    </source>
</reference>
<evidence type="ECO:0000256" key="1">
    <source>
        <dbReference type="SAM" id="MobiDB-lite"/>
    </source>
</evidence>
<feature type="non-terminal residue" evidence="2">
    <location>
        <position position="136"/>
    </location>
</feature>
<evidence type="ECO:0000313" key="2">
    <source>
        <dbReference type="EMBL" id="MCI23910.1"/>
    </source>
</evidence>
<organism evidence="2 3">
    <name type="scientific">Trifolium medium</name>
    <dbReference type="NCBI Taxonomy" id="97028"/>
    <lineage>
        <taxon>Eukaryota</taxon>
        <taxon>Viridiplantae</taxon>
        <taxon>Streptophyta</taxon>
        <taxon>Embryophyta</taxon>
        <taxon>Tracheophyta</taxon>
        <taxon>Spermatophyta</taxon>
        <taxon>Magnoliopsida</taxon>
        <taxon>eudicotyledons</taxon>
        <taxon>Gunneridae</taxon>
        <taxon>Pentapetalae</taxon>
        <taxon>rosids</taxon>
        <taxon>fabids</taxon>
        <taxon>Fabales</taxon>
        <taxon>Fabaceae</taxon>
        <taxon>Papilionoideae</taxon>
        <taxon>50 kb inversion clade</taxon>
        <taxon>NPAAA clade</taxon>
        <taxon>Hologalegina</taxon>
        <taxon>IRL clade</taxon>
        <taxon>Trifolieae</taxon>
        <taxon>Trifolium</taxon>
    </lineage>
</organism>
<sequence>MLEYIFMNGLKGDIQAELKLYECHDLADMMDRALLIEEKNEAVMRRGASWKDRGGTFKIKDPGEFKGTKKEGEAEGIGSANKFRGRRLNPAELEERSKKGLCFKCGEKWNRDHTCKFKHMNLRLCEDSSDEEELKE</sequence>
<name>A0A392QJM1_9FABA</name>
<protein>
    <submittedName>
        <fullName evidence="2">Uncharacterized protein</fullName>
    </submittedName>
</protein>
<dbReference type="Proteomes" id="UP000265520">
    <property type="component" value="Unassembled WGS sequence"/>
</dbReference>
<evidence type="ECO:0000313" key="3">
    <source>
        <dbReference type="Proteomes" id="UP000265520"/>
    </source>
</evidence>
<feature type="compositionally biased region" description="Basic and acidic residues" evidence="1">
    <location>
        <begin position="59"/>
        <end position="73"/>
    </location>
</feature>
<comment type="caution">
    <text evidence="2">The sequence shown here is derived from an EMBL/GenBank/DDBJ whole genome shotgun (WGS) entry which is preliminary data.</text>
</comment>
<keyword evidence="3" id="KW-1185">Reference proteome</keyword>
<proteinExistence type="predicted"/>
<accession>A0A392QJM1</accession>